<dbReference type="OrthoDB" id="9798386at2"/>
<dbReference type="Proteomes" id="UP000094652">
    <property type="component" value="Plasmid pCt2"/>
</dbReference>
<feature type="active site" description="Charge relay system" evidence="5 6">
    <location>
        <position position="419"/>
    </location>
</feature>
<dbReference type="InterPro" id="IPR000209">
    <property type="entry name" value="Peptidase_S8/S53_dom"/>
</dbReference>
<keyword evidence="10" id="KW-1185">Reference proteome</keyword>
<dbReference type="CDD" id="cd07482">
    <property type="entry name" value="Peptidases_S8_Lantibiotic_specific_protease"/>
    <property type="match status" value="1"/>
</dbReference>
<evidence type="ECO:0000256" key="7">
    <source>
        <dbReference type="RuleBase" id="RU003355"/>
    </source>
</evidence>
<dbReference type="PRINTS" id="PR00723">
    <property type="entry name" value="SUBTILISIN"/>
</dbReference>
<name>A0A1D7XPC6_9CLOT</name>
<dbReference type="PROSITE" id="PS00137">
    <property type="entry name" value="SUBTILASE_HIS"/>
    <property type="match status" value="1"/>
</dbReference>
<dbReference type="KEGG" id="ctae:BGI42_14880"/>
<dbReference type="InterPro" id="IPR036852">
    <property type="entry name" value="Peptidase_S8/S53_dom_sf"/>
</dbReference>
<evidence type="ECO:0000256" key="2">
    <source>
        <dbReference type="ARBA" id="ARBA00022670"/>
    </source>
</evidence>
<dbReference type="InterPro" id="IPR022398">
    <property type="entry name" value="Peptidase_S8_His-AS"/>
</dbReference>
<dbReference type="PROSITE" id="PS00136">
    <property type="entry name" value="SUBTILASE_ASP"/>
    <property type="match status" value="1"/>
</dbReference>
<dbReference type="AlphaFoldDB" id="A0A1D7XPC6"/>
<dbReference type="SUPFAM" id="SSF52743">
    <property type="entry name" value="Subtilisin-like"/>
    <property type="match status" value="1"/>
</dbReference>
<dbReference type="Gene3D" id="3.40.50.200">
    <property type="entry name" value="Peptidase S8/S53 domain"/>
    <property type="match status" value="1"/>
</dbReference>
<dbReference type="InterPro" id="IPR015500">
    <property type="entry name" value="Peptidase_S8_subtilisin-rel"/>
</dbReference>
<evidence type="ECO:0000259" key="8">
    <source>
        <dbReference type="Pfam" id="PF00082"/>
    </source>
</evidence>
<evidence type="ECO:0000256" key="3">
    <source>
        <dbReference type="ARBA" id="ARBA00022801"/>
    </source>
</evidence>
<reference evidence="10" key="1">
    <citation type="submission" date="2016-09" db="EMBL/GenBank/DDBJ databases">
        <title>Genomics of Clostridium taeniosporum, an organism which forms endospores with ribbon-like appendages.</title>
        <authorList>
            <person name="Walker J.R."/>
        </authorList>
    </citation>
    <scope>NUCLEOTIDE SEQUENCE [LARGE SCALE GENOMIC DNA]</scope>
    <source>
        <strain evidence="10">1/k</strain>
        <plasmid evidence="10">Plasmid pct2</plasmid>
    </source>
</reference>
<accession>A0A1D7XPC6</accession>
<geneLocation type="plasmid" evidence="10">
    <name>pct2</name>
</geneLocation>
<dbReference type="PANTHER" id="PTHR43806:SF11">
    <property type="entry name" value="CEREVISIN-RELATED"/>
    <property type="match status" value="1"/>
</dbReference>
<dbReference type="InterPro" id="IPR023828">
    <property type="entry name" value="Peptidase_S8_Ser-AS"/>
</dbReference>
<keyword evidence="3 6" id="KW-0378">Hydrolase</keyword>
<dbReference type="PANTHER" id="PTHR43806">
    <property type="entry name" value="PEPTIDASE S8"/>
    <property type="match status" value="1"/>
</dbReference>
<dbReference type="EMBL" id="CP017255">
    <property type="protein sequence ID" value="AOR25029.1"/>
    <property type="molecule type" value="Genomic_DNA"/>
</dbReference>
<organism evidence="9 10">
    <name type="scientific">Clostridium taeniosporum</name>
    <dbReference type="NCBI Taxonomy" id="394958"/>
    <lineage>
        <taxon>Bacteria</taxon>
        <taxon>Bacillati</taxon>
        <taxon>Bacillota</taxon>
        <taxon>Clostridia</taxon>
        <taxon>Eubacteriales</taxon>
        <taxon>Clostridiaceae</taxon>
        <taxon>Clostridium</taxon>
    </lineage>
</organism>
<evidence type="ECO:0000313" key="9">
    <source>
        <dbReference type="EMBL" id="AOR25029.1"/>
    </source>
</evidence>
<dbReference type="RefSeq" id="WP_069681148.1">
    <property type="nucleotide sequence ID" value="NZ_CP017255.2"/>
</dbReference>
<sequence>MKKIRKYKISYRLITILALFFIVLNINVRTNAAEVKSKNVELIILFNDNSIDKDVEDIISESGGKVLNEFLDLGSVEVQCKAELIPKIKEKTSVKSLSLNHIIKMESEKKIKPAQFKNHSHGITDNLDDKYQWDVKRVTNNGKSYDLESGNHNIVVGIIDSGIDVDHPDLADNFLGGENLVPKGFNNNDSETGDPNDIDDRLGHGTEIAGIIAGNGKIKGVAPNIGFKSYRILDENGDTNATIISSAIIKATDDGVKVINLSIGGFKLKGKSYWTDPKTGIKYDMGNGTAEYSLYKRAIEYAIKNGVTVVSAAGNDGLDCSNKKKLTDYLNKKNGKYGFKYSGITYEVPGSIKGIINVSATSKDDKIAPYSNYGKDFIDISAPGGDLLDMSEDDIELSQENMCFTTTLEGDYIFVNGTSIAAPKVSAIAALIICKNKYITPKLVKRKICRTADSLGVDSSSKYYGQGLANAYNALNN</sequence>
<evidence type="ECO:0000256" key="4">
    <source>
        <dbReference type="ARBA" id="ARBA00022825"/>
    </source>
</evidence>
<evidence type="ECO:0000313" key="10">
    <source>
        <dbReference type="Proteomes" id="UP000094652"/>
    </source>
</evidence>
<dbReference type="InterPro" id="IPR050131">
    <property type="entry name" value="Peptidase_S8_subtilisin-like"/>
</dbReference>
<dbReference type="Pfam" id="PF00082">
    <property type="entry name" value="Peptidase_S8"/>
    <property type="match status" value="1"/>
</dbReference>
<evidence type="ECO:0000256" key="6">
    <source>
        <dbReference type="PROSITE-ProRule" id="PRU01240"/>
    </source>
</evidence>
<comment type="similarity">
    <text evidence="1 6 7">Belongs to the peptidase S8 family.</text>
</comment>
<dbReference type="InterPro" id="IPR008357">
    <property type="entry name" value="Lanit_process"/>
</dbReference>
<feature type="active site" description="Charge relay system" evidence="5 6">
    <location>
        <position position="204"/>
    </location>
</feature>
<evidence type="ECO:0000256" key="5">
    <source>
        <dbReference type="PIRSR" id="PIRSR615500-1"/>
    </source>
</evidence>
<protein>
    <submittedName>
        <fullName evidence="9">Peptidase S8</fullName>
    </submittedName>
</protein>
<dbReference type="PROSITE" id="PS00138">
    <property type="entry name" value="SUBTILASE_SER"/>
    <property type="match status" value="1"/>
</dbReference>
<evidence type="ECO:0000256" key="1">
    <source>
        <dbReference type="ARBA" id="ARBA00011073"/>
    </source>
</evidence>
<dbReference type="PROSITE" id="PS51892">
    <property type="entry name" value="SUBTILASE"/>
    <property type="match status" value="1"/>
</dbReference>
<keyword evidence="9" id="KW-0614">Plasmid</keyword>
<keyword evidence="4 6" id="KW-0720">Serine protease</keyword>
<gene>
    <name evidence="9" type="ORF">BGI42_14880</name>
</gene>
<feature type="active site" description="Charge relay system" evidence="5 6">
    <location>
        <position position="160"/>
    </location>
</feature>
<feature type="domain" description="Peptidase S8/S53" evidence="8">
    <location>
        <begin position="152"/>
        <end position="467"/>
    </location>
</feature>
<dbReference type="GO" id="GO:0006508">
    <property type="term" value="P:proteolysis"/>
    <property type="evidence" value="ECO:0007669"/>
    <property type="project" value="UniProtKB-KW"/>
</dbReference>
<keyword evidence="2 6" id="KW-0645">Protease</keyword>
<dbReference type="GO" id="GO:0004252">
    <property type="term" value="F:serine-type endopeptidase activity"/>
    <property type="evidence" value="ECO:0007669"/>
    <property type="project" value="UniProtKB-UniRule"/>
</dbReference>
<dbReference type="InterPro" id="IPR023827">
    <property type="entry name" value="Peptidase_S8_Asp-AS"/>
</dbReference>
<proteinExistence type="inferred from homology"/>